<dbReference type="SUPFAM" id="SSF161098">
    <property type="entry name" value="MetI-like"/>
    <property type="match status" value="1"/>
</dbReference>
<feature type="transmembrane region" description="Helical" evidence="7">
    <location>
        <begin position="12"/>
        <end position="30"/>
    </location>
</feature>
<dbReference type="InterPro" id="IPR000515">
    <property type="entry name" value="MetI-like"/>
</dbReference>
<dbReference type="Pfam" id="PF00528">
    <property type="entry name" value="BPD_transp_1"/>
    <property type="match status" value="1"/>
</dbReference>
<evidence type="ECO:0000256" key="7">
    <source>
        <dbReference type="RuleBase" id="RU363032"/>
    </source>
</evidence>
<dbReference type="Gene3D" id="1.10.3720.10">
    <property type="entry name" value="MetI-like"/>
    <property type="match status" value="1"/>
</dbReference>
<evidence type="ECO:0000259" key="8">
    <source>
        <dbReference type="PROSITE" id="PS50928"/>
    </source>
</evidence>
<comment type="similarity">
    <text evidence="7">Belongs to the binding-protein-dependent transport system permease family.</text>
</comment>
<dbReference type="AlphaFoldDB" id="A0A7Z0ACL3"/>
<feature type="domain" description="ABC transmembrane type-1" evidence="8">
    <location>
        <begin position="95"/>
        <end position="297"/>
    </location>
</feature>
<dbReference type="RefSeq" id="WP_179426363.1">
    <property type="nucleotide sequence ID" value="NZ_JACBZP010000001.1"/>
</dbReference>
<dbReference type="Proteomes" id="UP000539111">
    <property type="component" value="Unassembled WGS sequence"/>
</dbReference>
<evidence type="ECO:0000256" key="4">
    <source>
        <dbReference type="ARBA" id="ARBA00022692"/>
    </source>
</evidence>
<feature type="transmembrane region" description="Helical" evidence="7">
    <location>
        <begin position="101"/>
        <end position="120"/>
    </location>
</feature>
<dbReference type="PROSITE" id="PS50928">
    <property type="entry name" value="ABC_TM1"/>
    <property type="match status" value="1"/>
</dbReference>
<dbReference type="Pfam" id="PF19300">
    <property type="entry name" value="BPD_transp_1_N"/>
    <property type="match status" value="1"/>
</dbReference>
<sequence>MLRYTLRRLLQMIPVLIGATLLIYIMVFALPGDPVQALFGQRAPNPNVVAQIRANYHLDKPFLVQYLYFLKGLATGDFGMTFSGQPVLDIIARVFPTTIKLAFIAVVFEMVLGIFVGVIAGIRKGKIFDSTVLMLSLVVIAIPTFVLGFIGQFVFGLQLSWLPATARDASLYSLLMPGMVLGGVSLAYVIRLTRTSVVENLTADHVRTARAKGLSGVRVTTFHVLRNSLVPVVTFLGADLGTLMGGAIVTENIFSVDGVGHTLYDAIIRQEGTTVVSIVTLLVIVYIFANLAVDLLYAVLDPRIRYA</sequence>
<keyword evidence="5 7" id="KW-1133">Transmembrane helix</keyword>
<name>A0A7Z0ACL3_9MICO</name>
<dbReference type="CDD" id="cd06261">
    <property type="entry name" value="TM_PBP2"/>
    <property type="match status" value="1"/>
</dbReference>
<evidence type="ECO:0000256" key="1">
    <source>
        <dbReference type="ARBA" id="ARBA00004651"/>
    </source>
</evidence>
<accession>A0A7Z0ACL3</accession>
<keyword evidence="6 7" id="KW-0472">Membrane</keyword>
<protein>
    <submittedName>
        <fullName evidence="9">Oligopeptide transport system permease protein</fullName>
    </submittedName>
</protein>
<evidence type="ECO:0000256" key="3">
    <source>
        <dbReference type="ARBA" id="ARBA00022475"/>
    </source>
</evidence>
<keyword evidence="4 7" id="KW-0812">Transmembrane</keyword>
<evidence type="ECO:0000313" key="9">
    <source>
        <dbReference type="EMBL" id="NYI66786.1"/>
    </source>
</evidence>
<evidence type="ECO:0000256" key="6">
    <source>
        <dbReference type="ARBA" id="ARBA00023136"/>
    </source>
</evidence>
<dbReference type="PANTHER" id="PTHR43163:SF7">
    <property type="entry name" value="DIPEPTIDE-TRANSPORT INTEGRAL MEMBRANE PROTEIN ABC TRANSPORTER DPPB-RELATED"/>
    <property type="match status" value="1"/>
</dbReference>
<dbReference type="PANTHER" id="PTHR43163">
    <property type="entry name" value="DIPEPTIDE TRANSPORT SYSTEM PERMEASE PROTEIN DPPB-RELATED"/>
    <property type="match status" value="1"/>
</dbReference>
<dbReference type="GO" id="GO:0005886">
    <property type="term" value="C:plasma membrane"/>
    <property type="evidence" value="ECO:0007669"/>
    <property type="project" value="UniProtKB-SubCell"/>
</dbReference>
<proteinExistence type="inferred from homology"/>
<gene>
    <name evidence="9" type="ORF">BJY26_001092</name>
</gene>
<keyword evidence="10" id="KW-1185">Reference proteome</keyword>
<evidence type="ECO:0000256" key="5">
    <source>
        <dbReference type="ARBA" id="ARBA00022989"/>
    </source>
</evidence>
<feature type="transmembrane region" description="Helical" evidence="7">
    <location>
        <begin position="169"/>
        <end position="190"/>
    </location>
</feature>
<evidence type="ECO:0000256" key="2">
    <source>
        <dbReference type="ARBA" id="ARBA00022448"/>
    </source>
</evidence>
<keyword evidence="3" id="KW-1003">Cell membrane</keyword>
<dbReference type="InterPro" id="IPR035906">
    <property type="entry name" value="MetI-like_sf"/>
</dbReference>
<comment type="caution">
    <text evidence="9">The sequence shown here is derived from an EMBL/GenBank/DDBJ whole genome shotgun (WGS) entry which is preliminary data.</text>
</comment>
<dbReference type="InterPro" id="IPR045621">
    <property type="entry name" value="BPD_transp_1_N"/>
</dbReference>
<keyword evidence="2 7" id="KW-0813">Transport</keyword>
<feature type="transmembrane region" description="Helical" evidence="7">
    <location>
        <begin position="275"/>
        <end position="300"/>
    </location>
</feature>
<dbReference type="EMBL" id="JACBZP010000001">
    <property type="protein sequence ID" value="NYI66786.1"/>
    <property type="molecule type" value="Genomic_DNA"/>
</dbReference>
<feature type="transmembrane region" description="Helical" evidence="7">
    <location>
        <begin position="132"/>
        <end position="157"/>
    </location>
</feature>
<dbReference type="GO" id="GO:0055085">
    <property type="term" value="P:transmembrane transport"/>
    <property type="evidence" value="ECO:0007669"/>
    <property type="project" value="InterPro"/>
</dbReference>
<comment type="subcellular location">
    <subcellularLocation>
        <location evidence="1 7">Cell membrane</location>
        <topology evidence="1 7">Multi-pass membrane protein</topology>
    </subcellularLocation>
</comment>
<reference evidence="9 10" key="1">
    <citation type="submission" date="2020-07" db="EMBL/GenBank/DDBJ databases">
        <title>Sequencing the genomes of 1000 actinobacteria strains.</title>
        <authorList>
            <person name="Klenk H.-P."/>
        </authorList>
    </citation>
    <scope>NUCLEOTIDE SEQUENCE [LARGE SCALE GENOMIC DNA]</scope>
    <source>
        <strain evidence="9 10">DSM 26341</strain>
    </source>
</reference>
<organism evidence="9 10">
    <name type="scientific">Spelaeicoccus albus</name>
    <dbReference type="NCBI Taxonomy" id="1280376"/>
    <lineage>
        <taxon>Bacteria</taxon>
        <taxon>Bacillati</taxon>
        <taxon>Actinomycetota</taxon>
        <taxon>Actinomycetes</taxon>
        <taxon>Micrococcales</taxon>
        <taxon>Brevibacteriaceae</taxon>
        <taxon>Spelaeicoccus</taxon>
    </lineage>
</organism>
<evidence type="ECO:0000313" key="10">
    <source>
        <dbReference type="Proteomes" id="UP000539111"/>
    </source>
</evidence>